<accession>A0A0L1J605</accession>
<comment type="caution">
    <text evidence="2">The sequence shown here is derived from an EMBL/GenBank/DDBJ whole genome shotgun (WGS) entry which is preliminary data.</text>
</comment>
<gene>
    <name evidence="2" type="ORF">ANOM_005297</name>
</gene>
<sequence>MKFLTSILALAAIAGVSAMPTSNSVTTNTVTSGEFTYNGEGVVVDILRTSPFSAAAALTRPMQTASLGNANAEGTMVAGHAKGGACSASRDRALELAGPDLGGYISLDVHVSTVIIY</sequence>
<evidence type="ECO:0000313" key="3">
    <source>
        <dbReference type="Proteomes" id="UP000037505"/>
    </source>
</evidence>
<feature type="signal peptide" evidence="1">
    <location>
        <begin position="1"/>
        <end position="18"/>
    </location>
</feature>
<proteinExistence type="predicted"/>
<dbReference type="GeneID" id="26807101"/>
<dbReference type="Proteomes" id="UP000037505">
    <property type="component" value="Unassembled WGS sequence"/>
</dbReference>
<feature type="non-terminal residue" evidence="2">
    <location>
        <position position="117"/>
    </location>
</feature>
<keyword evidence="1" id="KW-0732">Signal</keyword>
<evidence type="ECO:0000313" key="2">
    <source>
        <dbReference type="EMBL" id="KNG87105.1"/>
    </source>
</evidence>
<evidence type="ECO:0000256" key="1">
    <source>
        <dbReference type="SAM" id="SignalP"/>
    </source>
</evidence>
<keyword evidence="3" id="KW-1185">Reference proteome</keyword>
<dbReference type="RefSeq" id="XP_015408028.1">
    <property type="nucleotide sequence ID" value="XM_015550554.1"/>
</dbReference>
<feature type="chain" id="PRO_5005553412" evidence="1">
    <location>
        <begin position="19"/>
        <end position="117"/>
    </location>
</feature>
<name>A0A0L1J605_ASPN3</name>
<dbReference type="AlphaFoldDB" id="A0A0L1J605"/>
<reference evidence="2 3" key="1">
    <citation type="submission" date="2014-06" db="EMBL/GenBank/DDBJ databases">
        <title>The Genome of the Aflatoxigenic Filamentous Fungus Aspergillus nomius.</title>
        <authorList>
            <person name="Moore M.G."/>
            <person name="Shannon B.M."/>
            <person name="Brian M.M."/>
        </authorList>
    </citation>
    <scope>NUCLEOTIDE SEQUENCE [LARGE SCALE GENOMIC DNA]</scope>
    <source>
        <strain evidence="2 3">NRRL 13137</strain>
    </source>
</reference>
<protein>
    <submittedName>
        <fullName evidence="2">Uncharacterized protein</fullName>
    </submittedName>
</protein>
<organism evidence="2 3">
    <name type="scientific">Aspergillus nomiae NRRL (strain ATCC 15546 / NRRL 13137 / CBS 260.88 / M93)</name>
    <dbReference type="NCBI Taxonomy" id="1509407"/>
    <lineage>
        <taxon>Eukaryota</taxon>
        <taxon>Fungi</taxon>
        <taxon>Dikarya</taxon>
        <taxon>Ascomycota</taxon>
        <taxon>Pezizomycotina</taxon>
        <taxon>Eurotiomycetes</taxon>
        <taxon>Eurotiomycetidae</taxon>
        <taxon>Eurotiales</taxon>
        <taxon>Aspergillaceae</taxon>
        <taxon>Aspergillus</taxon>
        <taxon>Aspergillus subgen. Circumdati</taxon>
    </lineage>
</organism>
<dbReference type="EMBL" id="JNOM01000092">
    <property type="protein sequence ID" value="KNG87105.1"/>
    <property type="molecule type" value="Genomic_DNA"/>
</dbReference>